<evidence type="ECO:0000256" key="2">
    <source>
        <dbReference type="SAM" id="MobiDB-lite"/>
    </source>
</evidence>
<dbReference type="SUPFAM" id="SSF48452">
    <property type="entry name" value="TPR-like"/>
    <property type="match status" value="1"/>
</dbReference>
<dbReference type="Gene3D" id="1.25.40.10">
    <property type="entry name" value="Tetratricopeptide repeat domain"/>
    <property type="match status" value="1"/>
</dbReference>
<feature type="compositionally biased region" description="Low complexity" evidence="2">
    <location>
        <begin position="546"/>
        <end position="559"/>
    </location>
</feature>
<evidence type="ECO:0000313" key="4">
    <source>
        <dbReference type="Proteomes" id="UP001214603"/>
    </source>
</evidence>
<gene>
    <name evidence="3" type="ORF">MOBT1_002502</name>
</gene>
<dbReference type="InterPro" id="IPR011990">
    <property type="entry name" value="TPR-like_helical_dom_sf"/>
</dbReference>
<evidence type="ECO:0000256" key="1">
    <source>
        <dbReference type="SAM" id="Coils"/>
    </source>
</evidence>
<evidence type="ECO:0000313" key="3">
    <source>
        <dbReference type="EMBL" id="WFD03808.1"/>
    </source>
</evidence>
<accession>A0AAF0E642</accession>
<feature type="region of interest" description="Disordered" evidence="2">
    <location>
        <begin position="495"/>
        <end position="524"/>
    </location>
</feature>
<name>A0AAF0E642_9BASI</name>
<sequence>MPPKRAAARAPLTFDACMDAGVDQEERGERYAVGAKAQRHYEAAFAHYEHAARLAPTSVDARYNAARVQYTLGSAFYRPPEAHAALARALELYAAALALAAPDQDGVPDAARLDVLSNMAYALQALAEIQDTFECDDEGVHRRAALAMDALGIAPGTSVLALYLAAMRALEETERGQHAVLAHALGDAPRAPSGAAADAPLYTSSLVAPASLLETFGDELACATALLGQASEETLPTTLLGAEQIAARADAYQASLPPGFGAQHSPDDEWDEQCDALQWARLAAHVAAVQRAGELAQLAGAAWPVEEADVARVAELEQAIEARAAELLAAPPPAQSLTSVRASGPEQRRHEHARAWALAALAARCLQAALAALEGAAPAAVGSTASLAVPGAPFAWIPLEEARPVAGTNTSTSVSRTRASIYASLAQLALLRTDPTLLAALPAAAEAHGKLLANARVPPDGWEALVQDAELLLTGVRVLWLRAAYEGRLSPAACFRPDMPRKRAAPRSPADDPPPSLIQRRGEAKVPRLVLDARPEGAAHPAPYEAAPSLPAAHSAPAHQRAFGPDARLPSPSHLFRAREREPGRIPHHLGDLELPRKTSPTPSSPYEPGSAHRLSVPHLAMSSPAFHSSHIGHGTRPEHLAASDAESEALPPRSPANKMQFLSLFSDFFDSLSDSRTLKATLEHQIRASNALLQSLQRSNHVFDETVDLRIREASQAWESRFARLEEHLERLETRLNDALSHLSAPASHQANPEASSS</sequence>
<keyword evidence="1" id="KW-0175">Coiled coil</keyword>
<dbReference type="AlphaFoldDB" id="A0AAF0E642"/>
<dbReference type="EMBL" id="CP119938">
    <property type="protein sequence ID" value="WFD03808.1"/>
    <property type="molecule type" value="Genomic_DNA"/>
</dbReference>
<feature type="compositionally biased region" description="Basic and acidic residues" evidence="2">
    <location>
        <begin position="577"/>
        <end position="597"/>
    </location>
</feature>
<reference evidence="3" key="1">
    <citation type="submission" date="2023-03" db="EMBL/GenBank/DDBJ databases">
        <title>Mating type loci evolution in Malassezia.</title>
        <authorList>
            <person name="Coelho M.A."/>
        </authorList>
    </citation>
    <scope>NUCLEOTIDE SEQUENCE</scope>
    <source>
        <strain evidence="3">CBS 7876</strain>
    </source>
</reference>
<dbReference type="Proteomes" id="UP001214603">
    <property type="component" value="Chromosome 5"/>
</dbReference>
<feature type="coiled-coil region" evidence="1">
    <location>
        <begin position="680"/>
        <end position="743"/>
    </location>
</feature>
<feature type="region of interest" description="Disordered" evidence="2">
    <location>
        <begin position="537"/>
        <end position="613"/>
    </location>
</feature>
<proteinExistence type="predicted"/>
<feature type="region of interest" description="Disordered" evidence="2">
    <location>
        <begin position="625"/>
        <end position="655"/>
    </location>
</feature>
<organism evidence="3 4">
    <name type="scientific">Malassezia obtusa</name>
    <dbReference type="NCBI Taxonomy" id="76774"/>
    <lineage>
        <taxon>Eukaryota</taxon>
        <taxon>Fungi</taxon>
        <taxon>Dikarya</taxon>
        <taxon>Basidiomycota</taxon>
        <taxon>Ustilaginomycotina</taxon>
        <taxon>Malasseziomycetes</taxon>
        <taxon>Malasseziales</taxon>
        <taxon>Malasseziaceae</taxon>
        <taxon>Malassezia</taxon>
    </lineage>
</organism>
<keyword evidence="4" id="KW-1185">Reference proteome</keyword>
<protein>
    <submittedName>
        <fullName evidence="3">Uncharacterized protein</fullName>
    </submittedName>
</protein>